<reference evidence="1 2" key="1">
    <citation type="submission" date="2019-07" db="EMBL/GenBank/DDBJ databases">
        <authorList>
            <person name="Huq M.A."/>
        </authorList>
    </citation>
    <scope>NUCLEOTIDE SEQUENCE [LARGE SCALE GENOMIC DNA]</scope>
    <source>
        <strain evidence="1 2">MAH-19</strain>
    </source>
</reference>
<dbReference type="RefSeq" id="WP_144249474.1">
    <property type="nucleotide sequence ID" value="NZ_VLPK01000003.1"/>
</dbReference>
<organism evidence="1 2">
    <name type="scientific">Mucilaginibacter corticis</name>
    <dbReference type="NCBI Taxonomy" id="2597670"/>
    <lineage>
        <taxon>Bacteria</taxon>
        <taxon>Pseudomonadati</taxon>
        <taxon>Bacteroidota</taxon>
        <taxon>Sphingobacteriia</taxon>
        <taxon>Sphingobacteriales</taxon>
        <taxon>Sphingobacteriaceae</taxon>
        <taxon>Mucilaginibacter</taxon>
    </lineage>
</organism>
<evidence type="ECO:0000313" key="2">
    <source>
        <dbReference type="Proteomes" id="UP000318733"/>
    </source>
</evidence>
<dbReference type="AlphaFoldDB" id="A0A556MHP8"/>
<protein>
    <submittedName>
        <fullName evidence="1">Uncharacterized protein</fullName>
    </submittedName>
</protein>
<accession>A0A556MHP8</accession>
<dbReference type="Proteomes" id="UP000318733">
    <property type="component" value="Unassembled WGS sequence"/>
</dbReference>
<keyword evidence="2" id="KW-1185">Reference proteome</keyword>
<comment type="caution">
    <text evidence="1">The sequence shown here is derived from an EMBL/GenBank/DDBJ whole genome shotgun (WGS) entry which is preliminary data.</text>
</comment>
<name>A0A556MHP8_9SPHI</name>
<dbReference type="EMBL" id="VLPK01000003">
    <property type="protein sequence ID" value="TSJ39437.1"/>
    <property type="molecule type" value="Genomic_DNA"/>
</dbReference>
<gene>
    <name evidence="1" type="ORF">FO440_16975</name>
</gene>
<proteinExistence type="predicted"/>
<sequence>MNTIAKCNAILEKIMSAHTDFFNGDKSIFDYVGVVKSRFIKVYIIDADLPDSIGDEIAQYYYVVNF</sequence>
<evidence type="ECO:0000313" key="1">
    <source>
        <dbReference type="EMBL" id="TSJ39437.1"/>
    </source>
</evidence>